<dbReference type="EMBL" id="NQVE01000200">
    <property type="protein sequence ID" value="RAL39201.1"/>
    <property type="molecule type" value="Genomic_DNA"/>
</dbReference>
<name>A0A328D466_9ASTE</name>
<dbReference type="PANTHER" id="PTHR33116:SF67">
    <property type="entry name" value="REVERSE TRANSCRIPTASE"/>
    <property type="match status" value="1"/>
</dbReference>
<protein>
    <submittedName>
        <fullName evidence="1">Uncharacterized protein</fullName>
    </submittedName>
</protein>
<dbReference type="Proteomes" id="UP000249390">
    <property type="component" value="Unassembled WGS sequence"/>
</dbReference>
<comment type="caution">
    <text evidence="1">The sequence shown here is derived from an EMBL/GenBank/DDBJ whole genome shotgun (WGS) entry which is preliminary data.</text>
</comment>
<evidence type="ECO:0000313" key="2">
    <source>
        <dbReference type="Proteomes" id="UP000249390"/>
    </source>
</evidence>
<proteinExistence type="predicted"/>
<reference evidence="1 2" key="1">
    <citation type="submission" date="2018-06" db="EMBL/GenBank/DDBJ databases">
        <title>The Genome of Cuscuta australis (Dodder) Provides Insight into the Evolution of Plant Parasitism.</title>
        <authorList>
            <person name="Liu H."/>
        </authorList>
    </citation>
    <scope>NUCLEOTIDE SEQUENCE [LARGE SCALE GENOMIC DNA]</scope>
    <source>
        <strain evidence="2">cv. Yunnan</strain>
        <tissue evidence="1">Vines</tissue>
    </source>
</reference>
<sequence length="276" mass="30869">MHPKALARVLERVRDTLGCSLDVLSFTYLGCPIYHGRKCIHYFEPILKKMRDKCCAWMGCYLSRGKAIMIKSVLQAIPTHLLAAHFPPKIVDGCSGYWTDGVGDMYRFDFMIDHDALPPTLLRQLRLEPPSLVSDHADISVWTPSTDGKLTLASAKELLRPRRDDDVEDTVLKRTGDHCTYFLSWEHGAPCLDLFHRVCPYSEHTSQFEDRLEYMVGAAAEEQDALVPVPPPADDHSLGALDALRCVQVWGCSPKLRMHYLSGGYGGVGVHLSSLA</sequence>
<dbReference type="PANTHER" id="PTHR33116">
    <property type="entry name" value="REVERSE TRANSCRIPTASE ZINC-BINDING DOMAIN-CONTAINING PROTEIN-RELATED-RELATED"/>
    <property type="match status" value="1"/>
</dbReference>
<gene>
    <name evidence="1" type="ORF">DM860_002734</name>
</gene>
<dbReference type="AlphaFoldDB" id="A0A328D466"/>
<keyword evidence="2" id="KW-1185">Reference proteome</keyword>
<accession>A0A328D466</accession>
<evidence type="ECO:0000313" key="1">
    <source>
        <dbReference type="EMBL" id="RAL39201.1"/>
    </source>
</evidence>
<organism evidence="1 2">
    <name type="scientific">Cuscuta australis</name>
    <dbReference type="NCBI Taxonomy" id="267555"/>
    <lineage>
        <taxon>Eukaryota</taxon>
        <taxon>Viridiplantae</taxon>
        <taxon>Streptophyta</taxon>
        <taxon>Embryophyta</taxon>
        <taxon>Tracheophyta</taxon>
        <taxon>Spermatophyta</taxon>
        <taxon>Magnoliopsida</taxon>
        <taxon>eudicotyledons</taxon>
        <taxon>Gunneridae</taxon>
        <taxon>Pentapetalae</taxon>
        <taxon>asterids</taxon>
        <taxon>lamiids</taxon>
        <taxon>Solanales</taxon>
        <taxon>Convolvulaceae</taxon>
        <taxon>Cuscuteae</taxon>
        <taxon>Cuscuta</taxon>
        <taxon>Cuscuta subgen. Grammica</taxon>
        <taxon>Cuscuta sect. Cleistogrammica</taxon>
    </lineage>
</organism>